<evidence type="ECO:0000313" key="1">
    <source>
        <dbReference type="EMBL" id="CAD0010008.1"/>
    </source>
</evidence>
<protein>
    <recommendedName>
        <fullName evidence="3">Peptidase S24/S26A/S26B/S26C domain-containing protein</fullName>
    </recommendedName>
</protein>
<comment type="caution">
    <text evidence="1">The sequence shown here is derived from an EMBL/GenBank/DDBJ whole genome shotgun (WGS) entry which is preliminary data.</text>
</comment>
<reference evidence="1 2" key="1">
    <citation type="submission" date="2020-06" db="EMBL/GenBank/DDBJ databases">
        <authorList>
            <person name="Criscuolo A."/>
        </authorList>
    </citation>
    <scope>NUCLEOTIDE SEQUENCE [LARGE SCALE GENOMIC DNA]</scope>
    <source>
        <strain evidence="2">CIP 110025</strain>
    </source>
</reference>
<proteinExistence type="predicted"/>
<sequence length="140" mass="16136">MEFPKSTSRVPIIVDENLKQKILEWEQKNIFYGAFPVVGDSMTCDDQKKTIPNGSKVLAYQLQIDFESGFYPWFEIPTNEPLLIMGTTSKGNDFCLCKTIFFLDSVNNMVSLRSYNPNYSDQIIPISYIKTLFKIELVIK</sequence>
<accession>A0A6V6ZDY8</accession>
<gene>
    <name evidence="1" type="ORF">FLACHUCJ7_04648</name>
</gene>
<name>A0A6V6ZDY8_9FLAO</name>
<dbReference type="EMBL" id="CAIJDO010000375">
    <property type="protein sequence ID" value="CAD0010008.1"/>
    <property type="molecule type" value="Genomic_DNA"/>
</dbReference>
<evidence type="ECO:0000313" key="2">
    <source>
        <dbReference type="Proteomes" id="UP000556700"/>
    </source>
</evidence>
<dbReference type="AlphaFoldDB" id="A0A6V6ZDY8"/>
<dbReference type="RefSeq" id="WP_031456902.1">
    <property type="nucleotide sequence ID" value="NZ_CAIJDO010000375.1"/>
</dbReference>
<evidence type="ECO:0008006" key="3">
    <source>
        <dbReference type="Google" id="ProtNLM"/>
    </source>
</evidence>
<dbReference type="Proteomes" id="UP000556700">
    <property type="component" value="Unassembled WGS sequence"/>
</dbReference>
<keyword evidence="2" id="KW-1185">Reference proteome</keyword>
<organism evidence="1 2">
    <name type="scientific">Flavobacterium chungangense</name>
    <dbReference type="NCBI Taxonomy" id="554283"/>
    <lineage>
        <taxon>Bacteria</taxon>
        <taxon>Pseudomonadati</taxon>
        <taxon>Bacteroidota</taxon>
        <taxon>Flavobacteriia</taxon>
        <taxon>Flavobacteriales</taxon>
        <taxon>Flavobacteriaceae</taxon>
        <taxon>Flavobacterium</taxon>
    </lineage>
</organism>